<sequence>MESPTKEIEEFESTALKYLQPEQIEKIWLRLRGLRKYKKTSQRACSLNIVRCLFTVDTNKVLLEEINTFTQEFSMKIREEEEEEEEEEETLPRAPDSLKKRASLELQ</sequence>
<gene>
    <name evidence="2" type="primary">PDE1C_1</name>
    <name evidence="2" type="ORF">EYF80_010978</name>
</gene>
<accession>A0A4Z2IM51</accession>
<protein>
    <submittedName>
        <fullName evidence="2">Calcium/calmodulin-dependent 3',5'-cyclic nucleotide phosphodiesterase 1C</fullName>
    </submittedName>
</protein>
<dbReference type="OrthoDB" id="189220at2759"/>
<keyword evidence="3" id="KW-1185">Reference proteome</keyword>
<feature type="compositionally biased region" description="Basic and acidic residues" evidence="1">
    <location>
        <begin position="96"/>
        <end position="107"/>
    </location>
</feature>
<evidence type="ECO:0000313" key="3">
    <source>
        <dbReference type="Proteomes" id="UP000314294"/>
    </source>
</evidence>
<feature type="compositionally biased region" description="Acidic residues" evidence="1">
    <location>
        <begin position="80"/>
        <end position="89"/>
    </location>
</feature>
<evidence type="ECO:0000256" key="1">
    <source>
        <dbReference type="SAM" id="MobiDB-lite"/>
    </source>
</evidence>
<reference evidence="2 3" key="1">
    <citation type="submission" date="2019-03" db="EMBL/GenBank/DDBJ databases">
        <title>First draft genome of Liparis tanakae, snailfish: a comprehensive survey of snailfish specific genes.</title>
        <authorList>
            <person name="Kim W."/>
            <person name="Song I."/>
            <person name="Jeong J.-H."/>
            <person name="Kim D."/>
            <person name="Kim S."/>
            <person name="Ryu S."/>
            <person name="Song J.Y."/>
            <person name="Lee S.K."/>
        </authorList>
    </citation>
    <scope>NUCLEOTIDE SEQUENCE [LARGE SCALE GENOMIC DNA]</scope>
    <source>
        <tissue evidence="2">Muscle</tissue>
    </source>
</reference>
<dbReference type="EMBL" id="SRLO01000070">
    <property type="protein sequence ID" value="TNN78808.1"/>
    <property type="molecule type" value="Genomic_DNA"/>
</dbReference>
<proteinExistence type="predicted"/>
<evidence type="ECO:0000313" key="2">
    <source>
        <dbReference type="EMBL" id="TNN78808.1"/>
    </source>
</evidence>
<dbReference type="Proteomes" id="UP000314294">
    <property type="component" value="Unassembled WGS sequence"/>
</dbReference>
<organism evidence="2 3">
    <name type="scientific">Liparis tanakae</name>
    <name type="common">Tanaka's snailfish</name>
    <dbReference type="NCBI Taxonomy" id="230148"/>
    <lineage>
        <taxon>Eukaryota</taxon>
        <taxon>Metazoa</taxon>
        <taxon>Chordata</taxon>
        <taxon>Craniata</taxon>
        <taxon>Vertebrata</taxon>
        <taxon>Euteleostomi</taxon>
        <taxon>Actinopterygii</taxon>
        <taxon>Neopterygii</taxon>
        <taxon>Teleostei</taxon>
        <taxon>Neoteleostei</taxon>
        <taxon>Acanthomorphata</taxon>
        <taxon>Eupercaria</taxon>
        <taxon>Perciformes</taxon>
        <taxon>Cottioidei</taxon>
        <taxon>Cottales</taxon>
        <taxon>Liparidae</taxon>
        <taxon>Liparis</taxon>
    </lineage>
</organism>
<feature type="region of interest" description="Disordered" evidence="1">
    <location>
        <begin position="77"/>
        <end position="107"/>
    </location>
</feature>
<dbReference type="AlphaFoldDB" id="A0A4Z2IM51"/>
<name>A0A4Z2IM51_9TELE</name>
<comment type="caution">
    <text evidence="2">The sequence shown here is derived from an EMBL/GenBank/DDBJ whole genome shotgun (WGS) entry which is preliminary data.</text>
</comment>